<comment type="cofactor">
    <cofactor evidence="1">
        <name>pyruvate</name>
        <dbReference type="ChEBI" id="CHEBI:15361"/>
    </cofactor>
</comment>
<dbReference type="InterPro" id="IPR002048">
    <property type="entry name" value="EF_hand_dom"/>
</dbReference>
<dbReference type="AlphaFoldDB" id="A0A9P3UMT1"/>
<dbReference type="PANTHER" id="PTHR10067">
    <property type="entry name" value="PHOSPHATIDYLSERINE DECARBOXYLASE"/>
    <property type="match status" value="1"/>
</dbReference>
<feature type="compositionally biased region" description="Polar residues" evidence="13">
    <location>
        <begin position="358"/>
        <end position="367"/>
    </location>
</feature>
<feature type="compositionally biased region" description="Low complexity" evidence="13">
    <location>
        <begin position="320"/>
        <end position="351"/>
    </location>
</feature>
<dbReference type="CDD" id="cd00030">
    <property type="entry name" value="C2"/>
    <property type="match status" value="1"/>
</dbReference>
<organism evidence="16 17">
    <name type="scientific">Lyophyllum shimeji</name>
    <name type="common">Hon-shimeji</name>
    <name type="synonym">Tricholoma shimeji</name>
    <dbReference type="NCBI Taxonomy" id="47721"/>
    <lineage>
        <taxon>Eukaryota</taxon>
        <taxon>Fungi</taxon>
        <taxon>Dikarya</taxon>
        <taxon>Basidiomycota</taxon>
        <taxon>Agaricomycotina</taxon>
        <taxon>Agaricomycetes</taxon>
        <taxon>Agaricomycetidae</taxon>
        <taxon>Agaricales</taxon>
        <taxon>Tricholomatineae</taxon>
        <taxon>Lyophyllaceae</taxon>
        <taxon>Lyophyllum</taxon>
    </lineage>
</organism>
<dbReference type="OrthoDB" id="5973539at2759"/>
<evidence type="ECO:0000256" key="2">
    <source>
        <dbReference type="ARBA" id="ARBA00005189"/>
    </source>
</evidence>
<evidence type="ECO:0000256" key="7">
    <source>
        <dbReference type="ARBA" id="ARBA00023098"/>
    </source>
</evidence>
<keyword evidence="17" id="KW-1185">Reference proteome</keyword>
<dbReference type="PROSITE" id="PS50222">
    <property type="entry name" value="EF_HAND_2"/>
    <property type="match status" value="1"/>
</dbReference>
<feature type="compositionally biased region" description="Basic and acidic residues" evidence="13">
    <location>
        <begin position="869"/>
        <end position="886"/>
    </location>
</feature>
<feature type="region of interest" description="Disordered" evidence="13">
    <location>
        <begin position="233"/>
        <end position="369"/>
    </location>
</feature>
<dbReference type="InterPro" id="IPR035892">
    <property type="entry name" value="C2_domain_sf"/>
</dbReference>
<dbReference type="SUPFAM" id="SSF47473">
    <property type="entry name" value="EF-hand"/>
    <property type="match status" value="1"/>
</dbReference>
<dbReference type="InterPro" id="IPR033177">
    <property type="entry name" value="PSD-B"/>
</dbReference>
<dbReference type="Gene3D" id="1.10.238.10">
    <property type="entry name" value="EF-hand"/>
    <property type="match status" value="1"/>
</dbReference>
<evidence type="ECO:0000256" key="10">
    <source>
        <dbReference type="ARBA" id="ARBA00023264"/>
    </source>
</evidence>
<comment type="pathway">
    <text evidence="12">Phospholipid metabolism; phosphatidylethanolamine biosynthesis.</text>
</comment>
<keyword evidence="7" id="KW-0443">Lipid metabolism</keyword>
<name>A0A9P3UMT1_LYOSH</name>
<dbReference type="Pfam" id="PF02666">
    <property type="entry name" value="PS_Dcarbxylase"/>
    <property type="match status" value="1"/>
</dbReference>
<evidence type="ECO:0000256" key="3">
    <source>
        <dbReference type="ARBA" id="ARBA00012243"/>
    </source>
</evidence>
<protein>
    <recommendedName>
        <fullName evidence="3">phosphatidylserine decarboxylase</fullName>
        <ecNumber evidence="3">4.1.1.65</ecNumber>
    </recommendedName>
</protein>
<dbReference type="Pfam" id="PF00168">
    <property type="entry name" value="C2"/>
    <property type="match status" value="2"/>
</dbReference>
<gene>
    <name evidence="16" type="primary">PSD2</name>
    <name evidence="16" type="ORF">LshimejAT787_0900240</name>
</gene>
<keyword evidence="11" id="KW-0670">Pyruvate</keyword>
<feature type="region of interest" description="Disordered" evidence="13">
    <location>
        <begin position="866"/>
        <end position="886"/>
    </location>
</feature>
<evidence type="ECO:0000259" key="14">
    <source>
        <dbReference type="PROSITE" id="PS50004"/>
    </source>
</evidence>
<evidence type="ECO:0000256" key="1">
    <source>
        <dbReference type="ARBA" id="ARBA00001928"/>
    </source>
</evidence>
<dbReference type="GO" id="GO:0004609">
    <property type="term" value="F:phosphatidylserine decarboxylase activity"/>
    <property type="evidence" value="ECO:0007669"/>
    <property type="project" value="UniProtKB-EC"/>
</dbReference>
<dbReference type="PANTHER" id="PTHR10067:SF17">
    <property type="entry name" value="PHOSPHATIDYLSERINE DECARBOXYLASE PROENZYME 2"/>
    <property type="match status" value="1"/>
</dbReference>
<keyword evidence="9" id="KW-0456">Lyase</keyword>
<dbReference type="EC" id="4.1.1.65" evidence="3"/>
<evidence type="ECO:0000256" key="9">
    <source>
        <dbReference type="ARBA" id="ARBA00023239"/>
    </source>
</evidence>
<evidence type="ECO:0000256" key="5">
    <source>
        <dbReference type="ARBA" id="ARBA00022793"/>
    </source>
</evidence>
<sequence length="1081" mass="120436">MDRQKFRRALRAAARLPGQLIALRSPGSNLFSPEPNELPLVLLRIQVLGCTFPIASKDRASFVTVSLLGTTHHTPVVRRSVNPTYEAKDATWDFPLYLSLADRLGAVELVIWDKRMVGKDYVGEVAISVHDLWAGGGEKERRPFGWDDPGNRPFTLDLETTRDGAVAVPGTLRLKLGFVKPPQPESTLGFEDIYKELLKRSRPSVISAPPTEGIGTIRSHQFKAGAYVLNDDLEDRSTSSSGSSSSLNELLAPESLPHPSPPSPSAASPSAGEPRPPSFVNKLFSLVSSPPPSNASAPKPRQREHRQQAKKDSERPTQPPMTTSTTTTTTASSASSRSRSSASPACPSDPTVRPRPPSQATLAYSNSPPHPASVLNTGWDMDPFVVVSFGKRVFRTRVLRHTLDPVFEEKMMFRVRRYEAGYQVRIVLADWERVRFNERVGEAGVEVRDLMESAPEPDAETGVYELDLDLDLEFGDERDGTDELERDMREYAVPLAPSGHLSFAEGAPWDPDCPPVVYIRAKYTPYALLRHRFFAALLLTFDTDSSRTISRTEFEAVLDVLGATVGGETVQAVFARYGGGEGKDKDGDKDGELRVGEAVRGLEWVLERGRGRGERRSGFADGDGDGIELERVVTITTCPMCHRRLGAKTKEKEKEEDVVMHLAVCASRDWARVDRLMMADADDGFVTASEALRKGWVRVVERIAGGSYRVGANSANIVVQDRATGEMLEERMQVYVRLGIRLLYKGMLSEMEGPRARRLLRFLSVWQGIKYDAPESKADIPAFVRFYAIHTSEMMHPLESFNTFNEFFYRKLKPGARPLDHPTDPHRLVSAADCRLVCFPSVCDATRVWIKGREFSVARLLGRGGACEGEGKREDKDKEKDKDQDKDREWGALAVFRLAPQDYHRFHAPVEGRVVSVREIEGEYYTVNPQAVRSALDVFGENVRTIVDLDSPHFGRVVLACVGAMMVGSVRMTVREGEYVVRGQEMGYFAFGGSTVVALFEKEAGVRWDEDLLVNGRACLETLVRVGMGIGRDLWEESRRLGGFFVPLCFSSFGSDTLCRLFDTHIRRHANFTRVWLEDVR</sequence>
<dbReference type="NCBIfam" id="TIGR00163">
    <property type="entry name" value="PS_decarb"/>
    <property type="match status" value="1"/>
</dbReference>
<dbReference type="Gene3D" id="2.60.40.150">
    <property type="entry name" value="C2 domain"/>
    <property type="match status" value="2"/>
</dbReference>
<evidence type="ECO:0000313" key="16">
    <source>
        <dbReference type="EMBL" id="GLB40809.1"/>
    </source>
</evidence>
<dbReference type="InterPro" id="IPR018247">
    <property type="entry name" value="EF_Hand_1_Ca_BS"/>
</dbReference>
<evidence type="ECO:0000256" key="4">
    <source>
        <dbReference type="ARBA" id="ARBA00022516"/>
    </source>
</evidence>
<keyword evidence="8" id="KW-0594">Phospholipid biosynthesis</keyword>
<dbReference type="InterPro" id="IPR003817">
    <property type="entry name" value="PS_Dcarbxylase"/>
</dbReference>
<dbReference type="PROSITE" id="PS00018">
    <property type="entry name" value="EF_HAND_1"/>
    <property type="match status" value="1"/>
</dbReference>
<dbReference type="SUPFAM" id="SSF49562">
    <property type="entry name" value="C2 domain (Calcium/lipid-binding domain, CaLB)"/>
    <property type="match status" value="2"/>
</dbReference>
<evidence type="ECO:0000256" key="11">
    <source>
        <dbReference type="ARBA" id="ARBA00023317"/>
    </source>
</evidence>
<evidence type="ECO:0000256" key="6">
    <source>
        <dbReference type="ARBA" id="ARBA00022837"/>
    </source>
</evidence>
<comment type="caution">
    <text evidence="16">The sequence shown here is derived from an EMBL/GenBank/DDBJ whole genome shotgun (WGS) entry which is preliminary data.</text>
</comment>
<keyword evidence="6" id="KW-0106">Calcium</keyword>
<evidence type="ECO:0000259" key="15">
    <source>
        <dbReference type="PROSITE" id="PS50222"/>
    </source>
</evidence>
<dbReference type="InterPro" id="IPR000008">
    <property type="entry name" value="C2_dom"/>
</dbReference>
<dbReference type="InterPro" id="IPR011992">
    <property type="entry name" value="EF-hand-dom_pair"/>
</dbReference>
<proteinExistence type="predicted"/>
<evidence type="ECO:0000256" key="13">
    <source>
        <dbReference type="SAM" id="MobiDB-lite"/>
    </source>
</evidence>
<keyword evidence="5" id="KW-0210">Decarboxylase</keyword>
<feature type="domain" description="C2" evidence="14">
    <location>
        <begin position="25"/>
        <end position="144"/>
    </location>
</feature>
<feature type="compositionally biased region" description="Basic and acidic residues" evidence="13">
    <location>
        <begin position="305"/>
        <end position="315"/>
    </location>
</feature>
<keyword evidence="4" id="KW-0444">Lipid biosynthesis</keyword>
<keyword evidence="10" id="KW-1208">Phospholipid metabolism</keyword>
<accession>A0A9P3UMT1</accession>
<dbReference type="PROSITE" id="PS50004">
    <property type="entry name" value="C2"/>
    <property type="match status" value="2"/>
</dbReference>
<comment type="pathway">
    <text evidence="2">Lipid metabolism.</text>
</comment>
<dbReference type="EMBL" id="BRPK01000009">
    <property type="protein sequence ID" value="GLB40809.1"/>
    <property type="molecule type" value="Genomic_DNA"/>
</dbReference>
<evidence type="ECO:0000256" key="8">
    <source>
        <dbReference type="ARBA" id="ARBA00023209"/>
    </source>
</evidence>
<feature type="domain" description="C2" evidence="14">
    <location>
        <begin position="346"/>
        <end position="461"/>
    </location>
</feature>
<evidence type="ECO:0000313" key="17">
    <source>
        <dbReference type="Proteomes" id="UP001063166"/>
    </source>
</evidence>
<reference evidence="16" key="1">
    <citation type="submission" date="2022-07" db="EMBL/GenBank/DDBJ databases">
        <title>The genome of Lyophyllum shimeji provides insight into the initial evolution of ectomycorrhizal fungal genome.</title>
        <authorList>
            <person name="Kobayashi Y."/>
            <person name="Shibata T."/>
            <person name="Hirakawa H."/>
            <person name="Shigenobu S."/>
            <person name="Nishiyama T."/>
            <person name="Yamada A."/>
            <person name="Hasebe M."/>
            <person name="Kawaguchi M."/>
        </authorList>
    </citation>
    <scope>NUCLEOTIDE SEQUENCE</scope>
    <source>
        <strain evidence="16">AT787</strain>
    </source>
</reference>
<feature type="domain" description="EF-hand" evidence="15">
    <location>
        <begin position="529"/>
        <end position="564"/>
    </location>
</feature>
<evidence type="ECO:0000256" key="12">
    <source>
        <dbReference type="ARBA" id="ARBA00024326"/>
    </source>
</evidence>
<dbReference type="GO" id="GO:0005509">
    <property type="term" value="F:calcium ion binding"/>
    <property type="evidence" value="ECO:0007669"/>
    <property type="project" value="InterPro"/>
</dbReference>
<dbReference type="SMART" id="SM00239">
    <property type="entry name" value="C2"/>
    <property type="match status" value="2"/>
</dbReference>
<feature type="compositionally biased region" description="Low complexity" evidence="13">
    <location>
        <begin position="238"/>
        <end position="255"/>
    </location>
</feature>
<dbReference type="Proteomes" id="UP001063166">
    <property type="component" value="Unassembled WGS sequence"/>
</dbReference>
<dbReference type="GO" id="GO:0046474">
    <property type="term" value="P:glycerophospholipid biosynthetic process"/>
    <property type="evidence" value="ECO:0007669"/>
    <property type="project" value="UniProtKB-ARBA"/>
</dbReference>